<sequence>MENISLAIVSDDRDYGRSLGFALLSVYEGFSVRVMGKEDYRALADSENFGLVLWDGEEEEPHTLNTVYLDERSGSGGENTGKAFKLWRYAPARDTVPDILKIYGEITGKKDAATGRLETGLVCFSAWSGGVGCTALAAAVGRELSLVCGLKALYISFEPVESTAALMKYEGGGRGIGRYLYELSKKGKAPPPEEYIIRDDFGMEAFIPSEGLNPVRYLNREETEIFLSAAQEAGHYDIIVADMGTCLSEACLWLMERAGKICFVSAEGRRSPKEKGYIKNLRLSRGGDIEKKAVFVRNMAEKGGQEEGFLRVRKKEGADWSGPSEGGFGEDVARLTRALLEF</sequence>
<dbReference type="InterPro" id="IPR027417">
    <property type="entry name" value="P-loop_NTPase"/>
</dbReference>
<dbReference type="AlphaFoldDB" id="A0A9D1I3Y8"/>
<accession>A0A9D1I3Y8</accession>
<dbReference type="Gene3D" id="3.40.50.300">
    <property type="entry name" value="P-loop containing nucleotide triphosphate hydrolases"/>
    <property type="match status" value="1"/>
</dbReference>
<evidence type="ECO:0000313" key="2">
    <source>
        <dbReference type="Proteomes" id="UP000824090"/>
    </source>
</evidence>
<dbReference type="EMBL" id="DVMP01000153">
    <property type="protein sequence ID" value="HIU26490.1"/>
    <property type="molecule type" value="Genomic_DNA"/>
</dbReference>
<proteinExistence type="predicted"/>
<evidence type="ECO:0000313" key="1">
    <source>
        <dbReference type="EMBL" id="HIU26490.1"/>
    </source>
</evidence>
<gene>
    <name evidence="1" type="ORF">IAC50_08370</name>
</gene>
<dbReference type="SUPFAM" id="SSF52540">
    <property type="entry name" value="P-loop containing nucleoside triphosphate hydrolases"/>
    <property type="match status" value="1"/>
</dbReference>
<comment type="caution">
    <text evidence="1">The sequence shown here is derived from an EMBL/GenBank/DDBJ whole genome shotgun (WGS) entry which is preliminary data.</text>
</comment>
<organism evidence="1 2">
    <name type="scientific">Candidatus Allocopromorpha excrementigallinarum</name>
    <dbReference type="NCBI Taxonomy" id="2840742"/>
    <lineage>
        <taxon>Bacteria</taxon>
        <taxon>Bacillati</taxon>
        <taxon>Bacillota</taxon>
        <taxon>Clostridia</taxon>
        <taxon>Eubacteriales</taxon>
        <taxon>Eubacteriaceae</taxon>
        <taxon>Eubacteriaceae incertae sedis</taxon>
        <taxon>Candidatus Allocopromorpha</taxon>
    </lineage>
</organism>
<name>A0A9D1I3Y8_9FIRM</name>
<reference evidence="1" key="1">
    <citation type="submission" date="2020-10" db="EMBL/GenBank/DDBJ databases">
        <authorList>
            <person name="Gilroy R."/>
        </authorList>
    </citation>
    <scope>NUCLEOTIDE SEQUENCE</scope>
    <source>
        <strain evidence="1">ChiHcec3-6078</strain>
    </source>
</reference>
<dbReference type="Proteomes" id="UP000824090">
    <property type="component" value="Unassembled WGS sequence"/>
</dbReference>
<reference evidence="1" key="2">
    <citation type="journal article" date="2021" name="PeerJ">
        <title>Extensive microbial diversity within the chicken gut microbiome revealed by metagenomics and culture.</title>
        <authorList>
            <person name="Gilroy R."/>
            <person name="Ravi A."/>
            <person name="Getino M."/>
            <person name="Pursley I."/>
            <person name="Horton D.L."/>
            <person name="Alikhan N.F."/>
            <person name="Baker D."/>
            <person name="Gharbi K."/>
            <person name="Hall N."/>
            <person name="Watson M."/>
            <person name="Adriaenssens E.M."/>
            <person name="Foster-Nyarko E."/>
            <person name="Jarju S."/>
            <person name="Secka A."/>
            <person name="Antonio M."/>
            <person name="Oren A."/>
            <person name="Chaudhuri R.R."/>
            <person name="La Ragione R."/>
            <person name="Hildebrand F."/>
            <person name="Pallen M.J."/>
        </authorList>
    </citation>
    <scope>NUCLEOTIDE SEQUENCE</scope>
    <source>
        <strain evidence="1">ChiHcec3-6078</strain>
    </source>
</reference>
<protein>
    <submittedName>
        <fullName evidence="1">Uncharacterized protein</fullName>
    </submittedName>
</protein>